<dbReference type="CDD" id="cd00051">
    <property type="entry name" value="EFh"/>
    <property type="match status" value="1"/>
</dbReference>
<dbReference type="PANTHER" id="PTHR28128:SF1">
    <property type="entry name" value="GOLGI APPARATUS MEMBRANE PROTEIN TVP15"/>
    <property type="match status" value="1"/>
</dbReference>
<protein>
    <recommendedName>
        <fullName evidence="7">EF-hand domain-containing protein</fullName>
    </recommendedName>
</protein>
<dbReference type="GO" id="GO:0005509">
    <property type="term" value="F:calcium ion binding"/>
    <property type="evidence" value="ECO:0007669"/>
    <property type="project" value="InterPro"/>
</dbReference>
<dbReference type="Proteomes" id="UP000198406">
    <property type="component" value="Unassembled WGS sequence"/>
</dbReference>
<dbReference type="SUPFAM" id="SSF47473">
    <property type="entry name" value="EF-hand"/>
    <property type="match status" value="1"/>
</dbReference>
<feature type="domain" description="EF-hand" evidence="7">
    <location>
        <begin position="181"/>
        <end position="216"/>
    </location>
</feature>
<dbReference type="GO" id="GO:0016020">
    <property type="term" value="C:membrane"/>
    <property type="evidence" value="ECO:0007669"/>
    <property type="project" value="UniProtKB-SubCell"/>
</dbReference>
<comment type="caution">
    <text evidence="8">The sequence shown here is derived from an EMBL/GenBank/DDBJ whole genome shotgun (WGS) entry which is preliminary data.</text>
</comment>
<dbReference type="InterPro" id="IPR002048">
    <property type="entry name" value="EF_hand_dom"/>
</dbReference>
<evidence type="ECO:0000256" key="3">
    <source>
        <dbReference type="ARBA" id="ARBA00022837"/>
    </source>
</evidence>
<dbReference type="Gene3D" id="1.10.238.10">
    <property type="entry name" value="EF-hand"/>
    <property type="match status" value="1"/>
</dbReference>
<dbReference type="InterPro" id="IPR013714">
    <property type="entry name" value="Golgi_TVP15"/>
</dbReference>
<keyword evidence="9" id="KW-1185">Reference proteome</keyword>
<dbReference type="OrthoDB" id="43431at2759"/>
<dbReference type="AlphaFoldDB" id="A0A1Z5KTU2"/>
<evidence type="ECO:0000256" key="2">
    <source>
        <dbReference type="ARBA" id="ARBA00022692"/>
    </source>
</evidence>
<evidence type="ECO:0000256" key="4">
    <source>
        <dbReference type="ARBA" id="ARBA00022989"/>
    </source>
</evidence>
<keyword evidence="2 6" id="KW-0812">Transmembrane</keyword>
<gene>
    <name evidence="8" type="ORF">FisN_16Hu097</name>
</gene>
<organism evidence="8 9">
    <name type="scientific">Fistulifera solaris</name>
    <name type="common">Oleaginous diatom</name>
    <dbReference type="NCBI Taxonomy" id="1519565"/>
    <lineage>
        <taxon>Eukaryota</taxon>
        <taxon>Sar</taxon>
        <taxon>Stramenopiles</taxon>
        <taxon>Ochrophyta</taxon>
        <taxon>Bacillariophyta</taxon>
        <taxon>Bacillariophyceae</taxon>
        <taxon>Bacillariophycidae</taxon>
        <taxon>Naviculales</taxon>
        <taxon>Naviculaceae</taxon>
        <taxon>Fistulifera</taxon>
    </lineage>
</organism>
<comment type="subcellular location">
    <subcellularLocation>
        <location evidence="1">Membrane</location>
        <topology evidence="1">Multi-pass membrane protein</topology>
    </subcellularLocation>
</comment>
<dbReference type="EMBL" id="BDSP01000289">
    <property type="protein sequence ID" value="GAX29461.1"/>
    <property type="molecule type" value="Genomic_DNA"/>
</dbReference>
<dbReference type="PANTHER" id="PTHR28128">
    <property type="entry name" value="GOLGI APPARATUS MEMBRANE PROTEIN TVP15"/>
    <property type="match status" value="1"/>
</dbReference>
<feature type="transmembrane region" description="Helical" evidence="6">
    <location>
        <begin position="121"/>
        <end position="141"/>
    </location>
</feature>
<keyword evidence="3" id="KW-0106">Calcium</keyword>
<reference evidence="8 9" key="1">
    <citation type="journal article" date="2015" name="Plant Cell">
        <title>Oil accumulation by the oleaginous diatom Fistulifera solaris as revealed by the genome and transcriptome.</title>
        <authorList>
            <person name="Tanaka T."/>
            <person name="Maeda Y."/>
            <person name="Veluchamy A."/>
            <person name="Tanaka M."/>
            <person name="Abida H."/>
            <person name="Marechal E."/>
            <person name="Bowler C."/>
            <person name="Muto M."/>
            <person name="Sunaga Y."/>
            <person name="Tanaka M."/>
            <person name="Yoshino T."/>
            <person name="Taniguchi T."/>
            <person name="Fukuda Y."/>
            <person name="Nemoto M."/>
            <person name="Matsumoto M."/>
            <person name="Wong P.S."/>
            <person name="Aburatani S."/>
            <person name="Fujibuchi W."/>
        </authorList>
    </citation>
    <scope>NUCLEOTIDE SEQUENCE [LARGE SCALE GENOMIC DNA]</scope>
    <source>
        <strain evidence="8 9">JPCC DA0580</strain>
    </source>
</reference>
<sequence length="253" mass="28348">MTINEATPLTGSVSSASVIDPVSGIWNTIAATENKKAVLTIIHNLQQGSIRVLAVVSAICLVFSSFFNILDHIFQFHLFAAILQCYTLVLGCILLLLEFWGRQQQQLEQYLSLMETTYELIIRWAPFLTYVWGRGALYVLAGSLHMVFGSFSDFVVGTLTISVGVIYIVVERQIYRRRPSTTVDNWRTKFEQADHDGDGKLSIDDLNVLLDALGLKLSLWELEVAFMGMDPRNSGTITMKAFQQWWSGVGEGN</sequence>
<keyword evidence="5 6" id="KW-0472">Membrane</keyword>
<evidence type="ECO:0000313" key="9">
    <source>
        <dbReference type="Proteomes" id="UP000198406"/>
    </source>
</evidence>
<name>A0A1Z5KTU2_FISSO</name>
<dbReference type="Pfam" id="PF08507">
    <property type="entry name" value="COPI_assoc"/>
    <property type="match status" value="1"/>
</dbReference>
<dbReference type="InParanoid" id="A0A1Z5KTU2"/>
<feature type="transmembrane region" description="Helical" evidence="6">
    <location>
        <begin position="147"/>
        <end position="170"/>
    </location>
</feature>
<evidence type="ECO:0000313" key="8">
    <source>
        <dbReference type="EMBL" id="GAX29461.1"/>
    </source>
</evidence>
<keyword evidence="4 6" id="KW-1133">Transmembrane helix</keyword>
<proteinExistence type="predicted"/>
<evidence type="ECO:0000256" key="1">
    <source>
        <dbReference type="ARBA" id="ARBA00004141"/>
    </source>
</evidence>
<evidence type="ECO:0000259" key="7">
    <source>
        <dbReference type="PROSITE" id="PS50222"/>
    </source>
</evidence>
<evidence type="ECO:0000256" key="5">
    <source>
        <dbReference type="ARBA" id="ARBA00023136"/>
    </source>
</evidence>
<dbReference type="InterPro" id="IPR018247">
    <property type="entry name" value="EF_Hand_1_Ca_BS"/>
</dbReference>
<dbReference type="PROSITE" id="PS00018">
    <property type="entry name" value="EF_HAND_1"/>
    <property type="match status" value="1"/>
</dbReference>
<dbReference type="PROSITE" id="PS50222">
    <property type="entry name" value="EF_HAND_2"/>
    <property type="match status" value="1"/>
</dbReference>
<accession>A0A1Z5KTU2</accession>
<dbReference type="InterPro" id="IPR011992">
    <property type="entry name" value="EF-hand-dom_pair"/>
</dbReference>
<evidence type="ECO:0000256" key="6">
    <source>
        <dbReference type="SAM" id="Phobius"/>
    </source>
</evidence>
<feature type="transmembrane region" description="Helical" evidence="6">
    <location>
        <begin position="76"/>
        <end position="100"/>
    </location>
</feature>
<feature type="transmembrane region" description="Helical" evidence="6">
    <location>
        <begin position="52"/>
        <end position="70"/>
    </location>
</feature>